<sequence>MTAAPGGPIGGARTCTACGAPIVLVPVNRNVPVRRDERGRRRIPLNPGAFDPASPVPASHALSAGRRECRPVTAADPIAPHEHLALTHFATCPARSHARTGGPLT</sequence>
<dbReference type="Proteomes" id="UP000618382">
    <property type="component" value="Unassembled WGS sequence"/>
</dbReference>
<dbReference type="AlphaFoldDB" id="A0A7Y9FIB0"/>
<organism evidence="3 4">
    <name type="scientific">Cellulomonas oligotrophica</name>
    <dbReference type="NCBI Taxonomy" id="931536"/>
    <lineage>
        <taxon>Bacteria</taxon>
        <taxon>Bacillati</taxon>
        <taxon>Actinomycetota</taxon>
        <taxon>Actinomycetes</taxon>
        <taxon>Micrococcales</taxon>
        <taxon>Cellulomonadaceae</taxon>
        <taxon>Cellulomonas</taxon>
    </lineage>
</organism>
<evidence type="ECO:0000313" key="4">
    <source>
        <dbReference type="Proteomes" id="UP000577956"/>
    </source>
</evidence>
<evidence type="ECO:0000256" key="1">
    <source>
        <dbReference type="SAM" id="MobiDB-lite"/>
    </source>
</evidence>
<evidence type="ECO:0000313" key="2">
    <source>
        <dbReference type="EMBL" id="GIG33000.1"/>
    </source>
</evidence>
<evidence type="ECO:0000313" key="3">
    <source>
        <dbReference type="EMBL" id="NYD87795.1"/>
    </source>
</evidence>
<keyword evidence="5" id="KW-1185">Reference proteome</keyword>
<dbReference type="EMBL" id="BONN01000005">
    <property type="protein sequence ID" value="GIG33000.1"/>
    <property type="molecule type" value="Genomic_DNA"/>
</dbReference>
<comment type="caution">
    <text evidence="3">The sequence shown here is derived from an EMBL/GenBank/DDBJ whole genome shotgun (WGS) entry which is preliminary data.</text>
</comment>
<dbReference type="Proteomes" id="UP000577956">
    <property type="component" value="Unassembled WGS sequence"/>
</dbReference>
<gene>
    <name evidence="3" type="ORF">BKA21_003344</name>
    <name evidence="2" type="ORF">Col01nite_21590</name>
</gene>
<dbReference type="EMBL" id="JACCBK010000001">
    <property type="protein sequence ID" value="NYD87795.1"/>
    <property type="molecule type" value="Genomic_DNA"/>
</dbReference>
<feature type="region of interest" description="Disordered" evidence="1">
    <location>
        <begin position="38"/>
        <end position="64"/>
    </location>
</feature>
<name>A0A7Y9FIB0_9CELL</name>
<evidence type="ECO:0000313" key="5">
    <source>
        <dbReference type="Proteomes" id="UP000618382"/>
    </source>
</evidence>
<proteinExistence type="predicted"/>
<protein>
    <submittedName>
        <fullName evidence="3">Uncharacterized protein</fullName>
    </submittedName>
</protein>
<accession>A0A7Y9FIB0</accession>
<reference evidence="3 4" key="1">
    <citation type="submission" date="2020-07" db="EMBL/GenBank/DDBJ databases">
        <title>Sequencing the genomes of 1000 actinobacteria strains.</title>
        <authorList>
            <person name="Klenk H.-P."/>
        </authorList>
    </citation>
    <scope>NUCLEOTIDE SEQUENCE [LARGE SCALE GENOMIC DNA]</scope>
    <source>
        <strain evidence="3 4">DSM 24482</strain>
    </source>
</reference>
<reference evidence="2 5" key="2">
    <citation type="submission" date="2021-01" db="EMBL/GenBank/DDBJ databases">
        <title>Whole genome shotgun sequence of Cellulomonas oligotrophica NBRC 109435.</title>
        <authorList>
            <person name="Komaki H."/>
            <person name="Tamura T."/>
        </authorList>
    </citation>
    <scope>NUCLEOTIDE SEQUENCE [LARGE SCALE GENOMIC DNA]</scope>
    <source>
        <strain evidence="2 5">NBRC 109435</strain>
    </source>
</reference>